<dbReference type="Proteomes" id="UP001372834">
    <property type="component" value="Unassembled WGS sequence"/>
</dbReference>
<evidence type="ECO:0000313" key="3">
    <source>
        <dbReference type="Proteomes" id="UP001372834"/>
    </source>
</evidence>
<accession>A0AAN8XS41</accession>
<feature type="region of interest" description="Disordered" evidence="1">
    <location>
        <begin position="29"/>
        <end position="50"/>
    </location>
</feature>
<sequence length="110" mass="12700">MDKTPGKAHEEGTKKSTCKLLDRFLSEQAKNRLKEASNSPKQKTKSPRVGFPEFNIVKRIEIQNFIRLSDGEMKNREIGPDVDFQIFFTEIYVKKDGIEKDKNAKGRPTR</sequence>
<comment type="caution">
    <text evidence="2">The sequence shown here is derived from an EMBL/GenBank/DDBJ whole genome shotgun (WGS) entry which is preliminary data.</text>
</comment>
<protein>
    <submittedName>
        <fullName evidence="2">Uncharacterized protein</fullName>
    </submittedName>
</protein>
<evidence type="ECO:0000313" key="2">
    <source>
        <dbReference type="EMBL" id="KAK6644067.1"/>
    </source>
</evidence>
<dbReference type="AlphaFoldDB" id="A0AAN8XS41"/>
<gene>
    <name evidence="2" type="ORF">RUM43_000332</name>
</gene>
<dbReference type="EMBL" id="JAWJWE010000001">
    <property type="protein sequence ID" value="KAK6644067.1"/>
    <property type="molecule type" value="Genomic_DNA"/>
</dbReference>
<organism evidence="2 3">
    <name type="scientific">Polyplax serrata</name>
    <name type="common">Common mouse louse</name>
    <dbReference type="NCBI Taxonomy" id="468196"/>
    <lineage>
        <taxon>Eukaryota</taxon>
        <taxon>Metazoa</taxon>
        <taxon>Ecdysozoa</taxon>
        <taxon>Arthropoda</taxon>
        <taxon>Hexapoda</taxon>
        <taxon>Insecta</taxon>
        <taxon>Pterygota</taxon>
        <taxon>Neoptera</taxon>
        <taxon>Paraneoptera</taxon>
        <taxon>Psocodea</taxon>
        <taxon>Troctomorpha</taxon>
        <taxon>Phthiraptera</taxon>
        <taxon>Anoplura</taxon>
        <taxon>Polyplacidae</taxon>
        <taxon>Polyplax</taxon>
    </lineage>
</organism>
<reference evidence="2 3" key="1">
    <citation type="submission" date="2023-10" db="EMBL/GenBank/DDBJ databases">
        <title>Genomes of two closely related lineages of the louse Polyplax serrata with different host specificities.</title>
        <authorList>
            <person name="Martinu J."/>
            <person name="Tarabai H."/>
            <person name="Stefka J."/>
            <person name="Hypsa V."/>
        </authorList>
    </citation>
    <scope>NUCLEOTIDE SEQUENCE [LARGE SCALE GENOMIC DNA]</scope>
    <source>
        <strain evidence="2">HR10_N</strain>
    </source>
</reference>
<evidence type="ECO:0000256" key="1">
    <source>
        <dbReference type="SAM" id="MobiDB-lite"/>
    </source>
</evidence>
<name>A0AAN8XS41_POLSC</name>
<proteinExistence type="predicted"/>